<dbReference type="RefSeq" id="WP_369453865.1">
    <property type="nucleotide sequence ID" value="NZ_JBGCUO010000001.1"/>
</dbReference>
<dbReference type="EMBL" id="JBGCUO010000001">
    <property type="protein sequence ID" value="MEY1660618.1"/>
    <property type="molecule type" value="Genomic_DNA"/>
</dbReference>
<feature type="transmembrane region" description="Helical" evidence="1">
    <location>
        <begin position="101"/>
        <end position="120"/>
    </location>
</feature>
<dbReference type="Proteomes" id="UP001562065">
    <property type="component" value="Unassembled WGS sequence"/>
</dbReference>
<name>A0ABV4ADS4_9GAMM</name>
<dbReference type="PANTHER" id="PTHR28008:SF1">
    <property type="entry name" value="DOMAIN PROTEIN, PUTATIVE (AFU_ORTHOLOGUE AFUA_3G10980)-RELATED"/>
    <property type="match status" value="1"/>
</dbReference>
<keyword evidence="1" id="KW-1133">Transmembrane helix</keyword>
<sequence length="123" mass="13722">MAVSQPATVIWIRRLLALGCAVVVAVMSLLPGDELARIGFKVYNDKVYHGIAYFSLAMLLALGWPRWRLWAIWGLAFLFGAGIEVAQGMTPSRSFDVWDMVANGTGALLALVLVQGWRCWRRR</sequence>
<comment type="caution">
    <text evidence="3">The sequence shown here is derived from an EMBL/GenBank/DDBJ whole genome shotgun (WGS) entry which is preliminary data.</text>
</comment>
<evidence type="ECO:0000313" key="3">
    <source>
        <dbReference type="EMBL" id="MEY1660618.1"/>
    </source>
</evidence>
<keyword evidence="4" id="KW-1185">Reference proteome</keyword>
<gene>
    <name evidence="3" type="ORF">AB5I84_00480</name>
</gene>
<protein>
    <submittedName>
        <fullName evidence="3">VanZ family protein</fullName>
    </submittedName>
</protein>
<accession>A0ABV4ADS4</accession>
<evidence type="ECO:0000259" key="2">
    <source>
        <dbReference type="Pfam" id="PF04892"/>
    </source>
</evidence>
<dbReference type="InterPro" id="IPR006976">
    <property type="entry name" value="VanZ-like"/>
</dbReference>
<dbReference type="Pfam" id="PF04892">
    <property type="entry name" value="VanZ"/>
    <property type="match status" value="1"/>
</dbReference>
<evidence type="ECO:0000256" key="1">
    <source>
        <dbReference type="SAM" id="Phobius"/>
    </source>
</evidence>
<feature type="domain" description="VanZ-like" evidence="2">
    <location>
        <begin position="27"/>
        <end position="114"/>
    </location>
</feature>
<evidence type="ECO:0000313" key="4">
    <source>
        <dbReference type="Proteomes" id="UP001562065"/>
    </source>
</evidence>
<feature type="transmembrane region" description="Helical" evidence="1">
    <location>
        <begin position="71"/>
        <end position="89"/>
    </location>
</feature>
<organism evidence="3 4">
    <name type="scientific">Isoalcanivorax beigongshangi</name>
    <dbReference type="NCBI Taxonomy" id="3238810"/>
    <lineage>
        <taxon>Bacteria</taxon>
        <taxon>Pseudomonadati</taxon>
        <taxon>Pseudomonadota</taxon>
        <taxon>Gammaproteobacteria</taxon>
        <taxon>Oceanospirillales</taxon>
        <taxon>Alcanivoracaceae</taxon>
        <taxon>Isoalcanivorax</taxon>
    </lineage>
</organism>
<proteinExistence type="predicted"/>
<keyword evidence="1" id="KW-0472">Membrane</keyword>
<dbReference type="NCBIfam" id="NF037970">
    <property type="entry name" value="vanZ_1"/>
    <property type="match status" value="1"/>
</dbReference>
<keyword evidence="1" id="KW-0812">Transmembrane</keyword>
<dbReference type="PANTHER" id="PTHR28008">
    <property type="entry name" value="DOMAIN PROTEIN, PUTATIVE (AFU_ORTHOLOGUE AFUA_3G10980)-RELATED"/>
    <property type="match status" value="1"/>
</dbReference>
<reference evidence="3 4" key="1">
    <citation type="submission" date="2024-07" db="EMBL/GenBank/DDBJ databases">
        <authorList>
            <person name="Ren Q."/>
        </authorList>
    </citation>
    <scope>NUCLEOTIDE SEQUENCE [LARGE SCALE GENOMIC DNA]</scope>
    <source>
        <strain evidence="3 4">REN37</strain>
    </source>
</reference>
<feature type="transmembrane region" description="Helical" evidence="1">
    <location>
        <begin position="47"/>
        <end position="64"/>
    </location>
</feature>